<sequence length="135" mass="14663">GVTSLRGETSRVCACRCRILHPGSEKEFRAAIVAPPVVSTMAQNSGGHGHTPSPVVHGGSHHHSRAFQSHGSFPSVMSGHNHTAATQASAQGQQQFQRLKVSLSCFILRFVHFSHHLYYLQISANEFSCQRSCGK</sequence>
<dbReference type="Proteomes" id="UP000261620">
    <property type="component" value="Unplaced"/>
</dbReference>
<evidence type="ECO:0000313" key="3">
    <source>
        <dbReference type="Proteomes" id="UP000261620"/>
    </source>
</evidence>
<evidence type="ECO:0000313" key="2">
    <source>
        <dbReference type="Ensembl" id="ENSMMOP00000001606.1"/>
    </source>
</evidence>
<dbReference type="Ensembl" id="ENSMMOT00000001636.1">
    <property type="protein sequence ID" value="ENSMMOP00000001606.1"/>
    <property type="gene ID" value="ENSMMOG00000001350.1"/>
</dbReference>
<feature type="region of interest" description="Disordered" evidence="1">
    <location>
        <begin position="42"/>
        <end position="73"/>
    </location>
</feature>
<proteinExistence type="predicted"/>
<evidence type="ECO:0000256" key="1">
    <source>
        <dbReference type="SAM" id="MobiDB-lite"/>
    </source>
</evidence>
<dbReference type="AlphaFoldDB" id="A0A3Q3VKK1"/>
<reference evidence="2" key="1">
    <citation type="submission" date="2025-08" db="UniProtKB">
        <authorList>
            <consortium name="Ensembl"/>
        </authorList>
    </citation>
    <scope>IDENTIFICATION</scope>
</reference>
<reference evidence="2" key="2">
    <citation type="submission" date="2025-09" db="UniProtKB">
        <authorList>
            <consortium name="Ensembl"/>
        </authorList>
    </citation>
    <scope>IDENTIFICATION</scope>
</reference>
<accession>A0A3Q3VKK1</accession>
<dbReference type="STRING" id="94237.ENSMMOP00000001606"/>
<keyword evidence="3" id="KW-1185">Reference proteome</keyword>
<name>A0A3Q3VKK1_MOLML</name>
<organism evidence="2 3">
    <name type="scientific">Mola mola</name>
    <name type="common">Ocean sunfish</name>
    <name type="synonym">Tetraodon mola</name>
    <dbReference type="NCBI Taxonomy" id="94237"/>
    <lineage>
        <taxon>Eukaryota</taxon>
        <taxon>Metazoa</taxon>
        <taxon>Chordata</taxon>
        <taxon>Craniata</taxon>
        <taxon>Vertebrata</taxon>
        <taxon>Euteleostomi</taxon>
        <taxon>Actinopterygii</taxon>
        <taxon>Neopterygii</taxon>
        <taxon>Teleostei</taxon>
        <taxon>Neoteleostei</taxon>
        <taxon>Acanthomorphata</taxon>
        <taxon>Eupercaria</taxon>
        <taxon>Tetraodontiformes</taxon>
        <taxon>Molidae</taxon>
        <taxon>Mola</taxon>
    </lineage>
</organism>
<protein>
    <submittedName>
        <fullName evidence="2">Uncharacterized protein</fullName>
    </submittedName>
</protein>